<sequence>MKLDSARLRQKLLAIKSNEALPPKQSIEEAQLPILQTNDSYEQDSFELSMTCIEGK</sequence>
<evidence type="ECO:0000313" key="1">
    <source>
        <dbReference type="EMBL" id="EST45411.1"/>
    </source>
</evidence>
<dbReference type="EMBL" id="AUWU02000006">
    <property type="protein sequence ID" value="KAH0571639.1"/>
    <property type="molecule type" value="Genomic_DNA"/>
</dbReference>
<accession>V6LSV1</accession>
<organism evidence="3">
    <name type="scientific">Spironucleus salmonicida</name>
    <dbReference type="NCBI Taxonomy" id="348837"/>
    <lineage>
        <taxon>Eukaryota</taxon>
        <taxon>Metamonada</taxon>
        <taxon>Diplomonadida</taxon>
        <taxon>Hexamitidae</taxon>
        <taxon>Hexamitinae</taxon>
        <taxon>Spironucleus</taxon>
    </lineage>
</organism>
<dbReference type="VEuPathDB" id="GiardiaDB:SS50377_25829"/>
<proteinExistence type="predicted"/>
<evidence type="ECO:0000313" key="2">
    <source>
        <dbReference type="EMBL" id="EST45435.1"/>
    </source>
</evidence>
<evidence type="ECO:0000313" key="6">
    <source>
        <dbReference type="Proteomes" id="UP000018208"/>
    </source>
</evidence>
<reference evidence="4" key="2">
    <citation type="submission" date="2020-12" db="EMBL/GenBank/DDBJ databases">
        <title>New Spironucleus salmonicida genome in near-complete chromosomes.</title>
        <authorList>
            <person name="Xu F."/>
            <person name="Kurt Z."/>
            <person name="Jimenez-Gonzalez A."/>
            <person name="Astvaldsson A."/>
            <person name="Andersson J.O."/>
            <person name="Svard S.G."/>
        </authorList>
    </citation>
    <scope>NUCLEOTIDE SEQUENCE</scope>
    <source>
        <strain evidence="4">ATCC 50377</strain>
    </source>
</reference>
<dbReference type="EMBL" id="KI546064">
    <property type="protein sequence ID" value="EST46771.1"/>
    <property type="molecule type" value="Genomic_DNA"/>
</dbReference>
<dbReference type="EMBL" id="KI546097">
    <property type="protein sequence ID" value="EST45411.1"/>
    <property type="molecule type" value="Genomic_DNA"/>
</dbReference>
<evidence type="ECO:0000313" key="5">
    <source>
        <dbReference type="EMBL" id="KAH0571645.1"/>
    </source>
</evidence>
<gene>
    <name evidence="3" type="ORF">SS50377_13197</name>
    <name evidence="2" type="ORF">SS50377_14628</name>
    <name evidence="1" type="ORF">SS50377_14643</name>
    <name evidence="4" type="ORF">SS50377_25829</name>
    <name evidence="5" type="ORF">SS50377_25835</name>
</gene>
<keyword evidence="6" id="KW-1185">Reference proteome</keyword>
<evidence type="ECO:0000313" key="3">
    <source>
        <dbReference type="EMBL" id="EST46771.1"/>
    </source>
</evidence>
<dbReference type="VEuPathDB" id="GiardiaDB:SS50377_25835"/>
<reference evidence="3 4" key="1">
    <citation type="journal article" date="2014" name="PLoS Genet.">
        <title>The Genome of Spironucleus salmonicida Highlights a Fish Pathogen Adapted to Fluctuating Environments.</title>
        <authorList>
            <person name="Xu F."/>
            <person name="Jerlstrom-Hultqvist J."/>
            <person name="Einarsson E."/>
            <person name="Astvaldsson A."/>
            <person name="Svard S.G."/>
            <person name="Andersson J.O."/>
        </authorList>
    </citation>
    <scope>NUCLEOTIDE SEQUENCE</scope>
    <source>
        <strain evidence="4">ATCC 50377</strain>
    </source>
</reference>
<dbReference type="EMBL" id="AUWU02000006">
    <property type="protein sequence ID" value="KAH0571645.1"/>
    <property type="molecule type" value="Genomic_DNA"/>
</dbReference>
<dbReference type="AlphaFoldDB" id="V6LSV1"/>
<dbReference type="Proteomes" id="UP000018208">
    <property type="component" value="Unassembled WGS sequence"/>
</dbReference>
<dbReference type="EMBL" id="KI546096">
    <property type="protein sequence ID" value="EST45435.1"/>
    <property type="molecule type" value="Genomic_DNA"/>
</dbReference>
<name>V6LSV1_9EUKA</name>
<evidence type="ECO:0000313" key="4">
    <source>
        <dbReference type="EMBL" id="KAH0571639.1"/>
    </source>
</evidence>
<protein>
    <submittedName>
        <fullName evidence="3">Uncharacterized protein</fullName>
    </submittedName>
</protein>